<dbReference type="InterPro" id="IPR043129">
    <property type="entry name" value="ATPase_NBD"/>
</dbReference>
<evidence type="ECO:0000313" key="3">
    <source>
        <dbReference type="EMBL" id="CZR68747.1"/>
    </source>
</evidence>
<evidence type="ECO:0000259" key="1">
    <source>
        <dbReference type="Pfam" id="PF02541"/>
    </source>
</evidence>
<evidence type="ECO:0000259" key="2">
    <source>
        <dbReference type="Pfam" id="PF23566"/>
    </source>
</evidence>
<proteinExistence type="predicted"/>
<dbReference type="Pfam" id="PF02541">
    <property type="entry name" value="Ppx-GppA"/>
    <property type="match status" value="1"/>
</dbReference>
<sequence length="583" mass="64322">MGGASEISPDPQWRSAVAGVGLQSEERCDYLRGLVDMGSNGIRFSVSDLSPPTTRILPTLYVYRVDISLYDAQFDPETGVRVPIPSSVTESIIAALLRFQIICKELGVPENCIRVIATEATRTAINSNEFLKAIKIGTGLSVDLLFKEEEGRIGALGIASGFSDIQGLAMDLGGGSAQITWLISQGGNIRLSPKGSFSFPYGAAALTRKLAELREKKTRRTPTKPWQIPQELVEKAQREDGFPLYLSGGGFRGWGYLLLYVNQVHGRHYPISIINGFSAQKRQFEDTNVLKDVASNAREIFRVSDRRRVQVPAVAFLVNVLAEAIPHGIKEAHFCQGGVREGVLFQELLPSIRRQDPLQVATMRFAPPSANAILNLLLSGIPKQSKTGSKRFPESISSQVIGSFVQTLYVHSIMSKESASTAALYSTSTGIMSSTHGVSHSDRARLALLLEERYEGELPPREVDFKNSLRQLLTPEEVWWTRYVGKLGLLISKLYPAGVVDEAKPRVVLSAEWVSNLGKRKDKQGLEVIWSIQKVKRDPMKLKEALEDHVGVMHKVGKRKNWIGGEDGWGMAVDVKVVEEDIL</sequence>
<gene>
    <name evidence="3" type="ORF">PAC_18646</name>
</gene>
<dbReference type="PANTHER" id="PTHR30005:SF0">
    <property type="entry name" value="RETROGRADE REGULATION PROTEIN 2"/>
    <property type="match status" value="1"/>
</dbReference>
<reference evidence="3 4" key="1">
    <citation type="submission" date="2016-03" db="EMBL/GenBank/DDBJ databases">
        <authorList>
            <person name="Ploux O."/>
        </authorList>
    </citation>
    <scope>NUCLEOTIDE SEQUENCE [LARGE SCALE GENOMIC DNA]</scope>
    <source>
        <strain evidence="3 4">UAMH 11012</strain>
    </source>
</reference>
<dbReference type="Gene3D" id="3.30.420.40">
    <property type="match status" value="1"/>
</dbReference>
<dbReference type="FunFam" id="3.30.420.40:FF:000191">
    <property type="entry name" value="Retrograde regulation protein 2"/>
    <property type="match status" value="1"/>
</dbReference>
<dbReference type="Gene3D" id="3.30.420.150">
    <property type="entry name" value="Exopolyphosphatase. Domain 2"/>
    <property type="match status" value="1"/>
</dbReference>
<protein>
    <submittedName>
        <fullName evidence="3">Related to RTG2-retrograde regulation protein</fullName>
    </submittedName>
</protein>
<feature type="domain" description="RTG2 C-terminal" evidence="2">
    <location>
        <begin position="356"/>
        <end position="579"/>
    </location>
</feature>
<dbReference type="InterPro" id="IPR050273">
    <property type="entry name" value="GppA/Ppx_hydrolase"/>
</dbReference>
<dbReference type="InterPro" id="IPR003695">
    <property type="entry name" value="Ppx_GppA_N"/>
</dbReference>
<accession>A0A1L7XUT6</accession>
<dbReference type="Proteomes" id="UP000184330">
    <property type="component" value="Unassembled WGS sequence"/>
</dbReference>
<evidence type="ECO:0000313" key="4">
    <source>
        <dbReference type="Proteomes" id="UP000184330"/>
    </source>
</evidence>
<name>A0A1L7XUT6_9HELO</name>
<dbReference type="PANTHER" id="PTHR30005">
    <property type="entry name" value="EXOPOLYPHOSPHATASE"/>
    <property type="match status" value="1"/>
</dbReference>
<dbReference type="Gene3D" id="1.10.3210.10">
    <property type="entry name" value="Hypothetical protein af1432"/>
    <property type="match status" value="1"/>
</dbReference>
<dbReference type="GO" id="GO:0006357">
    <property type="term" value="P:regulation of transcription by RNA polymerase II"/>
    <property type="evidence" value="ECO:0007669"/>
    <property type="project" value="TreeGrafter"/>
</dbReference>
<dbReference type="InterPro" id="IPR057512">
    <property type="entry name" value="RTG2_C"/>
</dbReference>
<organism evidence="3 4">
    <name type="scientific">Phialocephala subalpina</name>
    <dbReference type="NCBI Taxonomy" id="576137"/>
    <lineage>
        <taxon>Eukaryota</taxon>
        <taxon>Fungi</taxon>
        <taxon>Dikarya</taxon>
        <taxon>Ascomycota</taxon>
        <taxon>Pezizomycotina</taxon>
        <taxon>Leotiomycetes</taxon>
        <taxon>Helotiales</taxon>
        <taxon>Mollisiaceae</taxon>
        <taxon>Phialocephala</taxon>
        <taxon>Phialocephala fortinii species complex</taxon>
    </lineage>
</organism>
<keyword evidence="4" id="KW-1185">Reference proteome</keyword>
<feature type="domain" description="Ppx/GppA phosphatase N-terminal" evidence="1">
    <location>
        <begin position="67"/>
        <end position="349"/>
    </location>
</feature>
<dbReference type="EMBL" id="FJOG01000059">
    <property type="protein sequence ID" value="CZR68747.1"/>
    <property type="molecule type" value="Genomic_DNA"/>
</dbReference>
<dbReference type="SUPFAM" id="SSF53067">
    <property type="entry name" value="Actin-like ATPase domain"/>
    <property type="match status" value="2"/>
</dbReference>
<dbReference type="OrthoDB" id="2014654at2759"/>
<dbReference type="Pfam" id="PF23566">
    <property type="entry name" value="RTG2_C"/>
    <property type="match status" value="1"/>
</dbReference>
<dbReference type="AlphaFoldDB" id="A0A1L7XUT6"/>